<organism evidence="2">
    <name type="scientific">Colletotrichum graminicola (strain M1.001 / M2 / FGSC 10212)</name>
    <name type="common">Maize anthracnose fungus</name>
    <name type="synonym">Glomerella graminicola</name>
    <dbReference type="NCBI Taxonomy" id="645133"/>
    <lineage>
        <taxon>Eukaryota</taxon>
        <taxon>Fungi</taxon>
        <taxon>Dikarya</taxon>
        <taxon>Ascomycota</taxon>
        <taxon>Pezizomycotina</taxon>
        <taxon>Sordariomycetes</taxon>
        <taxon>Hypocreomycetidae</taxon>
        <taxon>Glomerellales</taxon>
        <taxon>Glomerellaceae</taxon>
        <taxon>Colletotrichum</taxon>
        <taxon>Colletotrichum graminicola species complex</taxon>
    </lineage>
</organism>
<name>E3QTW5_COLGM</name>
<protein>
    <submittedName>
        <fullName evidence="1">Uncharacterized protein</fullName>
    </submittedName>
</protein>
<dbReference type="GeneID" id="24414786"/>
<dbReference type="OrthoDB" id="4829462at2759"/>
<dbReference type="RefSeq" id="XP_008098297.1">
    <property type="nucleotide sequence ID" value="XM_008100106.1"/>
</dbReference>
<gene>
    <name evidence="1" type="ORF">GLRG_09421</name>
</gene>
<dbReference type="Proteomes" id="UP000008782">
    <property type="component" value="Unassembled WGS sequence"/>
</dbReference>
<accession>E3QTW5</accession>
<dbReference type="EMBL" id="GG697378">
    <property type="protein sequence ID" value="EFQ34277.1"/>
    <property type="molecule type" value="Genomic_DNA"/>
</dbReference>
<dbReference type="HOGENOM" id="CLU_2704661_0_0_1"/>
<dbReference type="AlphaFoldDB" id="E3QTW5"/>
<sequence>MPHPKAQATPTEPGECTTTVTYLDVGFTGDWKPTTTITVYDRTVTVAKPTDCYGCDHITSTTKLAPGWGGIRP</sequence>
<evidence type="ECO:0000313" key="1">
    <source>
        <dbReference type="EMBL" id="EFQ34277.1"/>
    </source>
</evidence>
<keyword evidence="2" id="KW-1185">Reference proteome</keyword>
<proteinExistence type="predicted"/>
<reference evidence="2" key="1">
    <citation type="journal article" date="2012" name="Nat. Genet.">
        <title>Lifestyle transitions in plant pathogenic Colletotrichum fungi deciphered by genome and transcriptome analyses.</title>
        <authorList>
            <person name="O'Connell R.J."/>
            <person name="Thon M.R."/>
            <person name="Hacquard S."/>
            <person name="Amyotte S.G."/>
            <person name="Kleemann J."/>
            <person name="Torres M.F."/>
            <person name="Damm U."/>
            <person name="Buiate E.A."/>
            <person name="Epstein L."/>
            <person name="Alkan N."/>
            <person name="Altmueller J."/>
            <person name="Alvarado-Balderrama L."/>
            <person name="Bauser C.A."/>
            <person name="Becker C."/>
            <person name="Birren B.W."/>
            <person name="Chen Z."/>
            <person name="Choi J."/>
            <person name="Crouch J.A."/>
            <person name="Duvick J.P."/>
            <person name="Farman M.A."/>
            <person name="Gan P."/>
            <person name="Heiman D."/>
            <person name="Henrissat B."/>
            <person name="Howard R.J."/>
            <person name="Kabbage M."/>
            <person name="Koch C."/>
            <person name="Kracher B."/>
            <person name="Kubo Y."/>
            <person name="Law A.D."/>
            <person name="Lebrun M.-H."/>
            <person name="Lee Y.-H."/>
            <person name="Miyara I."/>
            <person name="Moore N."/>
            <person name="Neumann U."/>
            <person name="Nordstroem K."/>
            <person name="Panaccione D.G."/>
            <person name="Panstruga R."/>
            <person name="Place M."/>
            <person name="Proctor R.H."/>
            <person name="Prusky D."/>
            <person name="Rech G."/>
            <person name="Reinhardt R."/>
            <person name="Rollins J.A."/>
            <person name="Rounsley S."/>
            <person name="Schardl C.L."/>
            <person name="Schwartz D.C."/>
            <person name="Shenoy N."/>
            <person name="Shirasu K."/>
            <person name="Sikhakolli U.R."/>
            <person name="Stueber K."/>
            <person name="Sukno S.A."/>
            <person name="Sweigard J.A."/>
            <person name="Takano Y."/>
            <person name="Takahara H."/>
            <person name="Trail F."/>
            <person name="van der Does H.C."/>
            <person name="Voll L.M."/>
            <person name="Will I."/>
            <person name="Young S."/>
            <person name="Zeng Q."/>
            <person name="Zhang J."/>
            <person name="Zhou S."/>
            <person name="Dickman M.B."/>
            <person name="Schulze-Lefert P."/>
            <person name="Ver Loren van Themaat E."/>
            <person name="Ma L.-J."/>
            <person name="Vaillancourt L.J."/>
        </authorList>
    </citation>
    <scope>NUCLEOTIDE SEQUENCE [LARGE SCALE GENOMIC DNA]</scope>
    <source>
        <strain evidence="2">M1.001 / M2 / FGSC 10212</strain>
    </source>
</reference>
<evidence type="ECO:0000313" key="2">
    <source>
        <dbReference type="Proteomes" id="UP000008782"/>
    </source>
</evidence>
<dbReference type="VEuPathDB" id="FungiDB:GLRG_09421"/>
<dbReference type="eggNOG" id="ENOG502T4I0">
    <property type="taxonomic scope" value="Eukaryota"/>
</dbReference>